<organism evidence="2 3">
    <name type="scientific">Tenacibaculum maritimum NCIMB 2154</name>
    <dbReference type="NCBI Taxonomy" id="1349785"/>
    <lineage>
        <taxon>Bacteria</taxon>
        <taxon>Pseudomonadati</taxon>
        <taxon>Bacteroidota</taxon>
        <taxon>Flavobacteriia</taxon>
        <taxon>Flavobacteriales</taxon>
        <taxon>Flavobacteriaceae</taxon>
        <taxon>Tenacibaculum</taxon>
    </lineage>
</organism>
<reference evidence="2 3" key="1">
    <citation type="submission" date="2016-11" db="EMBL/GenBank/DDBJ databases">
        <authorList>
            <person name="Jaros S."/>
            <person name="Januszkiewicz K."/>
            <person name="Wedrychowicz H."/>
        </authorList>
    </citation>
    <scope>NUCLEOTIDE SEQUENCE [LARGE SCALE GENOMIC DNA]</scope>
    <source>
        <strain evidence="2">NCIMB 2154T</strain>
    </source>
</reference>
<evidence type="ECO:0000259" key="1">
    <source>
        <dbReference type="Pfam" id="PF13521"/>
    </source>
</evidence>
<sequence>MQQKIVLIGGPGTGKSSVLEELIRRGYHCMPEISREVTLKAQKEGIDQLFLTQPLLFSQLLLEGREEQFLEAHKSEEKFIFFDRGIPDVHAYMNYLNTEYPPIYIEKSNQHLYNKVFMLAPWKAIYTSDNERYETFEQALKIDIFLRKAYQEIGYKIIEVPFGSIQERTNYILDSLKNNL</sequence>
<evidence type="ECO:0000313" key="2">
    <source>
        <dbReference type="EMBL" id="SFZ82031.1"/>
    </source>
</evidence>
<dbReference type="RefSeq" id="WP_024741850.1">
    <property type="nucleotide sequence ID" value="NZ_BAUG01000038.1"/>
</dbReference>
<dbReference type="AlphaFoldDB" id="A0A2H1E9D9"/>
<dbReference type="STRING" id="1349785.GCA_000509405_00801"/>
<protein>
    <recommendedName>
        <fullName evidence="1">NadR/Ttd14 AAA domain-containing protein</fullName>
    </recommendedName>
</protein>
<keyword evidence="3" id="KW-1185">Reference proteome</keyword>
<accession>A0A2H1E9D9</accession>
<dbReference type="Pfam" id="PF13521">
    <property type="entry name" value="AAA_28"/>
    <property type="match status" value="1"/>
</dbReference>
<dbReference type="EMBL" id="LT634361">
    <property type="protein sequence ID" value="SFZ82031.1"/>
    <property type="molecule type" value="Genomic_DNA"/>
</dbReference>
<evidence type="ECO:0000313" key="3">
    <source>
        <dbReference type="Proteomes" id="UP000231564"/>
    </source>
</evidence>
<dbReference type="OrthoDB" id="5638848at2"/>
<dbReference type="InterPro" id="IPR038727">
    <property type="entry name" value="NadR/Ttd14_AAA_dom"/>
</dbReference>
<gene>
    <name evidence="2" type="ORF">MARIT_1407</name>
</gene>
<name>A0A2H1E9D9_9FLAO</name>
<proteinExistence type="predicted"/>
<dbReference type="SUPFAM" id="SSF52540">
    <property type="entry name" value="P-loop containing nucleoside triphosphate hydrolases"/>
    <property type="match status" value="1"/>
</dbReference>
<dbReference type="Proteomes" id="UP000231564">
    <property type="component" value="Chromosome MARIT"/>
</dbReference>
<dbReference type="Gene3D" id="3.40.50.300">
    <property type="entry name" value="P-loop containing nucleotide triphosphate hydrolases"/>
    <property type="match status" value="1"/>
</dbReference>
<dbReference type="KEGG" id="tmar:MARIT_1407"/>
<feature type="domain" description="NadR/Ttd14 AAA" evidence="1">
    <location>
        <begin position="4"/>
        <end position="168"/>
    </location>
</feature>
<dbReference type="GeneID" id="47722930"/>
<dbReference type="InterPro" id="IPR027417">
    <property type="entry name" value="P-loop_NTPase"/>
</dbReference>